<keyword evidence="2" id="KW-0238">DNA-binding</keyword>
<dbReference type="GO" id="GO:0005634">
    <property type="term" value="C:nucleus"/>
    <property type="evidence" value="ECO:0007669"/>
    <property type="project" value="UniProtKB-SubCell"/>
</dbReference>
<keyword evidence="6" id="KW-1185">Reference proteome</keyword>
<evidence type="ECO:0000313" key="5">
    <source>
        <dbReference type="EMBL" id="OQV24914.1"/>
    </source>
</evidence>
<dbReference type="SUPFAM" id="SSF46689">
    <property type="entry name" value="Homeodomain-like"/>
    <property type="match status" value="1"/>
</dbReference>
<dbReference type="GO" id="GO:0003677">
    <property type="term" value="F:DNA binding"/>
    <property type="evidence" value="ECO:0007669"/>
    <property type="project" value="UniProtKB-KW"/>
</dbReference>
<name>A0A1W0XBT5_HYPEX</name>
<sequence length="448" mass="49793">MEKKSDIREGAWNYENMAFGAGTLVLNAEFPDEPILPGQFSPNDMDLPCLPSIPSNSVVYSGGYAAVADDTSNDFATASLRIDCGSSSPSPDVSHEATVVPFSPRTSKVVTGRKIKVASGETPTKRVSNAYTAVQKTEYVDAYRKECSESGPYSQRLFARKNNLSHARFSAWCKEYDHLKALDTQKQNFTRVRTAQPRYPVLEARVLEWVNMQRYDCHTDPTVKNIQTAACSIAIQLGMSDFKASNTWIERFKKRSGLDQPYKASPPLEELSRPSSPCSINDPAVFMLTDSISPDEVITTDFQDILIDCILQDFLRRSSSSLASPIECAGLGLSHSSSASLVDGTSEKLKEIRIDRGELDFDDDVVSDGSGVFSSSSSAASRAAPSESSRQSSRKMYSPKQRMKYLRLYRTERNAVGRQFSVRMFCLQYGISRTRMTAWLKQEEANHV</sequence>
<evidence type="ECO:0000256" key="2">
    <source>
        <dbReference type="ARBA" id="ARBA00023125"/>
    </source>
</evidence>
<evidence type="ECO:0000256" key="1">
    <source>
        <dbReference type="ARBA" id="ARBA00004123"/>
    </source>
</evidence>
<protein>
    <recommendedName>
        <fullName evidence="4">HTH CENPB-type domain-containing protein</fullName>
    </recommendedName>
</protein>
<feature type="compositionally biased region" description="Low complexity" evidence="3">
    <location>
        <begin position="372"/>
        <end position="391"/>
    </location>
</feature>
<evidence type="ECO:0000259" key="4">
    <source>
        <dbReference type="PROSITE" id="PS51253"/>
    </source>
</evidence>
<dbReference type="AlphaFoldDB" id="A0A1W0XBT5"/>
<dbReference type="EMBL" id="MTYJ01000004">
    <property type="protein sequence ID" value="OQV24914.1"/>
    <property type="molecule type" value="Genomic_DNA"/>
</dbReference>
<dbReference type="Proteomes" id="UP000192578">
    <property type="component" value="Unassembled WGS sequence"/>
</dbReference>
<proteinExistence type="predicted"/>
<dbReference type="PROSITE" id="PS51253">
    <property type="entry name" value="HTH_CENPB"/>
    <property type="match status" value="1"/>
</dbReference>
<dbReference type="Gene3D" id="1.10.10.60">
    <property type="entry name" value="Homeodomain-like"/>
    <property type="match status" value="1"/>
</dbReference>
<dbReference type="SMART" id="SM00674">
    <property type="entry name" value="CENPB"/>
    <property type="match status" value="1"/>
</dbReference>
<dbReference type="Pfam" id="PF03221">
    <property type="entry name" value="HTH_Tnp_Tc5"/>
    <property type="match status" value="1"/>
</dbReference>
<gene>
    <name evidence="5" type="ORF">BV898_01128</name>
</gene>
<dbReference type="OrthoDB" id="9909311at2759"/>
<dbReference type="InterPro" id="IPR009057">
    <property type="entry name" value="Homeodomain-like_sf"/>
</dbReference>
<comment type="caution">
    <text evidence="5">The sequence shown here is derived from an EMBL/GenBank/DDBJ whole genome shotgun (WGS) entry which is preliminary data.</text>
</comment>
<evidence type="ECO:0000256" key="3">
    <source>
        <dbReference type="SAM" id="MobiDB-lite"/>
    </source>
</evidence>
<reference evidence="6" key="1">
    <citation type="submission" date="2017-01" db="EMBL/GenBank/DDBJ databases">
        <title>Comparative genomics of anhydrobiosis in the tardigrade Hypsibius dujardini.</title>
        <authorList>
            <person name="Yoshida Y."/>
            <person name="Koutsovoulos G."/>
            <person name="Laetsch D."/>
            <person name="Stevens L."/>
            <person name="Kumar S."/>
            <person name="Horikawa D."/>
            <person name="Ishino K."/>
            <person name="Komine S."/>
            <person name="Tomita M."/>
            <person name="Blaxter M."/>
            <person name="Arakawa K."/>
        </authorList>
    </citation>
    <scope>NUCLEOTIDE SEQUENCE [LARGE SCALE GENOMIC DNA]</scope>
    <source>
        <strain evidence="6">Z151</strain>
    </source>
</reference>
<organism evidence="5 6">
    <name type="scientific">Hypsibius exemplaris</name>
    <name type="common">Freshwater tardigrade</name>
    <dbReference type="NCBI Taxonomy" id="2072580"/>
    <lineage>
        <taxon>Eukaryota</taxon>
        <taxon>Metazoa</taxon>
        <taxon>Ecdysozoa</taxon>
        <taxon>Tardigrada</taxon>
        <taxon>Eutardigrada</taxon>
        <taxon>Parachela</taxon>
        <taxon>Hypsibioidea</taxon>
        <taxon>Hypsibiidae</taxon>
        <taxon>Hypsibius</taxon>
    </lineage>
</organism>
<comment type="subcellular location">
    <subcellularLocation>
        <location evidence="1">Nucleus</location>
    </subcellularLocation>
</comment>
<feature type="region of interest" description="Disordered" evidence="3">
    <location>
        <begin position="372"/>
        <end position="399"/>
    </location>
</feature>
<dbReference type="InterPro" id="IPR006600">
    <property type="entry name" value="HTH_CenpB_DNA-bd_dom"/>
</dbReference>
<feature type="domain" description="HTH CENPB-type" evidence="4">
    <location>
        <begin position="190"/>
        <end position="262"/>
    </location>
</feature>
<evidence type="ECO:0000313" key="6">
    <source>
        <dbReference type="Proteomes" id="UP000192578"/>
    </source>
</evidence>
<accession>A0A1W0XBT5</accession>